<dbReference type="Proteomes" id="UP000822476">
    <property type="component" value="Unassembled WGS sequence"/>
</dbReference>
<comment type="caution">
    <text evidence="1">The sequence shown here is derived from an EMBL/GenBank/DDBJ whole genome shotgun (WGS) entry which is preliminary data.</text>
</comment>
<accession>A0A8S9YHP9</accession>
<keyword evidence="2" id="KW-1185">Reference proteome</keyword>
<dbReference type="EMBL" id="JTDE01005317">
    <property type="protein sequence ID" value="KAF7250145.1"/>
    <property type="molecule type" value="Genomic_DNA"/>
</dbReference>
<protein>
    <submittedName>
        <fullName evidence="1">Uncharacterized protein</fullName>
    </submittedName>
</protein>
<evidence type="ECO:0000313" key="2">
    <source>
        <dbReference type="Proteomes" id="UP000822476"/>
    </source>
</evidence>
<reference evidence="1" key="1">
    <citation type="submission" date="2019-07" db="EMBL/GenBank/DDBJ databases">
        <title>Annotation for the trematode Paragonimus miyazaki's.</title>
        <authorList>
            <person name="Choi Y.-J."/>
        </authorList>
    </citation>
    <scope>NUCLEOTIDE SEQUENCE</scope>
    <source>
        <strain evidence="1">Japan</strain>
    </source>
</reference>
<name>A0A8S9YHP9_9TREM</name>
<dbReference type="OrthoDB" id="6313757at2759"/>
<gene>
    <name evidence="1" type="ORF">EG68_09335</name>
</gene>
<sequence length="166" mass="19092">MDLQYPWNLVKGGLRFTRDMEKLVLPGPMTAQYIIVMMDRRNPRTTVRTLVMSEIEAFGRKIRNAYVPSTPRFGSRIRNTPGATLEEKLKMGAQSWNYFKTNRIFNPDQPEDLTTTEVQIAIKKIIDNYGDIHEHRRLNQETDVSISDCGVSHGASRMCLSARRDS</sequence>
<evidence type="ECO:0000313" key="1">
    <source>
        <dbReference type="EMBL" id="KAF7250145.1"/>
    </source>
</evidence>
<dbReference type="AlphaFoldDB" id="A0A8S9YHP9"/>
<organism evidence="1 2">
    <name type="scientific">Paragonimus skrjabini miyazakii</name>
    <dbReference type="NCBI Taxonomy" id="59628"/>
    <lineage>
        <taxon>Eukaryota</taxon>
        <taxon>Metazoa</taxon>
        <taxon>Spiralia</taxon>
        <taxon>Lophotrochozoa</taxon>
        <taxon>Platyhelminthes</taxon>
        <taxon>Trematoda</taxon>
        <taxon>Digenea</taxon>
        <taxon>Plagiorchiida</taxon>
        <taxon>Troglotremata</taxon>
        <taxon>Troglotrematidae</taxon>
        <taxon>Paragonimus</taxon>
    </lineage>
</organism>
<proteinExistence type="predicted"/>